<sequence>GIVNSSLRNFDGLIETYEHVMANHSLPVEVFSRLEGVEPQDIIPKQLLCMAFNQSEDGRYVGGYTRSSLLDIAGLLGELLGIATEVYELGNVTPDLNTRAQGLIAQYKQACITYLLQRDNFYNDVIQRPISQLKTKQGSLKASKLQCDDKFVSLQSTLTNTQSSIRSKMPETLRSYTQISALLKDYLGYFNVSKFQIAEVFTSEHGKMVSLMGEINQSLVSNFEEMKSNAVGIKNCFSLNHDEIVHDETLKVEYQARGREFGVKQSDFLQFKEDAMRLLDDLESLVGLEEPVTELQLLVEVILKDANQFTEKAVIKLPFFRENFIFVDVFFSEISYTITEQQVAYDIINLLSDIGGSMGLLIGA</sequence>
<evidence type="ECO:0000256" key="2">
    <source>
        <dbReference type="ARBA" id="ARBA00022448"/>
    </source>
</evidence>
<keyword evidence="10 11" id="KW-0407">Ion channel</keyword>
<feature type="non-terminal residue" evidence="12">
    <location>
        <position position="1"/>
    </location>
</feature>
<dbReference type="GO" id="GO:0005272">
    <property type="term" value="F:sodium channel activity"/>
    <property type="evidence" value="ECO:0007669"/>
    <property type="project" value="UniProtKB-KW"/>
</dbReference>
<evidence type="ECO:0000256" key="9">
    <source>
        <dbReference type="ARBA" id="ARBA00023201"/>
    </source>
</evidence>
<evidence type="ECO:0000313" key="13">
    <source>
        <dbReference type="Proteomes" id="UP001497497"/>
    </source>
</evidence>
<comment type="subcellular location">
    <subcellularLocation>
        <location evidence="1">Membrane</location>
        <topology evidence="1">Multi-pass membrane protein</topology>
    </subcellularLocation>
</comment>
<evidence type="ECO:0000256" key="4">
    <source>
        <dbReference type="ARBA" id="ARBA00022692"/>
    </source>
</evidence>
<dbReference type="Gene3D" id="1.10.287.770">
    <property type="entry name" value="YojJ-like"/>
    <property type="match status" value="1"/>
</dbReference>
<evidence type="ECO:0000256" key="5">
    <source>
        <dbReference type="ARBA" id="ARBA00022989"/>
    </source>
</evidence>
<keyword evidence="2 11" id="KW-0813">Transport</keyword>
<dbReference type="GO" id="GO:0016020">
    <property type="term" value="C:membrane"/>
    <property type="evidence" value="ECO:0007669"/>
    <property type="project" value="UniProtKB-SubCell"/>
</dbReference>
<feature type="non-terminal residue" evidence="12">
    <location>
        <position position="364"/>
    </location>
</feature>
<keyword evidence="13" id="KW-1185">Reference proteome</keyword>
<keyword evidence="9 11" id="KW-0739">Sodium transport</keyword>
<dbReference type="Pfam" id="PF00858">
    <property type="entry name" value="ASC"/>
    <property type="match status" value="1"/>
</dbReference>
<evidence type="ECO:0000256" key="11">
    <source>
        <dbReference type="RuleBase" id="RU000679"/>
    </source>
</evidence>
<evidence type="ECO:0000256" key="6">
    <source>
        <dbReference type="ARBA" id="ARBA00023053"/>
    </source>
</evidence>
<organism evidence="12 13">
    <name type="scientific">Lymnaea stagnalis</name>
    <name type="common">Great pond snail</name>
    <name type="synonym">Helix stagnalis</name>
    <dbReference type="NCBI Taxonomy" id="6523"/>
    <lineage>
        <taxon>Eukaryota</taxon>
        <taxon>Metazoa</taxon>
        <taxon>Spiralia</taxon>
        <taxon>Lophotrochozoa</taxon>
        <taxon>Mollusca</taxon>
        <taxon>Gastropoda</taxon>
        <taxon>Heterobranchia</taxon>
        <taxon>Euthyneura</taxon>
        <taxon>Panpulmonata</taxon>
        <taxon>Hygrophila</taxon>
        <taxon>Lymnaeoidea</taxon>
        <taxon>Lymnaeidae</taxon>
        <taxon>Lymnaea</taxon>
    </lineage>
</organism>
<evidence type="ECO:0000256" key="3">
    <source>
        <dbReference type="ARBA" id="ARBA00022461"/>
    </source>
</evidence>
<evidence type="ECO:0000256" key="10">
    <source>
        <dbReference type="ARBA" id="ARBA00023303"/>
    </source>
</evidence>
<dbReference type="PRINTS" id="PR01078">
    <property type="entry name" value="AMINACHANNEL"/>
</dbReference>
<comment type="similarity">
    <text evidence="11">Belongs to the amiloride-sensitive sodium channel (TC 1.A.6) family.</text>
</comment>
<keyword evidence="3 11" id="KW-0894">Sodium channel</keyword>
<protein>
    <submittedName>
        <fullName evidence="12">Uncharacterized protein</fullName>
    </submittedName>
</protein>
<dbReference type="EMBL" id="CAXITT010000261">
    <property type="protein sequence ID" value="CAL1537414.1"/>
    <property type="molecule type" value="Genomic_DNA"/>
</dbReference>
<evidence type="ECO:0000256" key="7">
    <source>
        <dbReference type="ARBA" id="ARBA00023065"/>
    </source>
</evidence>
<keyword evidence="7 11" id="KW-0406">Ion transport</keyword>
<keyword evidence="5" id="KW-1133">Transmembrane helix</keyword>
<evidence type="ECO:0000256" key="1">
    <source>
        <dbReference type="ARBA" id="ARBA00004141"/>
    </source>
</evidence>
<dbReference type="Proteomes" id="UP001497497">
    <property type="component" value="Unassembled WGS sequence"/>
</dbReference>
<evidence type="ECO:0000313" key="12">
    <source>
        <dbReference type="EMBL" id="CAL1537414.1"/>
    </source>
</evidence>
<keyword evidence="4 11" id="KW-0812">Transmembrane</keyword>
<keyword evidence="6" id="KW-0915">Sodium</keyword>
<proteinExistence type="inferred from homology"/>
<dbReference type="AlphaFoldDB" id="A0AAV2HTV3"/>
<accession>A0AAV2HTV3</accession>
<evidence type="ECO:0000256" key="8">
    <source>
        <dbReference type="ARBA" id="ARBA00023136"/>
    </source>
</evidence>
<dbReference type="InterPro" id="IPR001873">
    <property type="entry name" value="ENaC"/>
</dbReference>
<name>A0AAV2HTV3_LYMST</name>
<gene>
    <name evidence="12" type="ORF">GSLYS_00011327001</name>
</gene>
<reference evidence="12 13" key="1">
    <citation type="submission" date="2024-04" db="EMBL/GenBank/DDBJ databases">
        <authorList>
            <consortium name="Genoscope - CEA"/>
            <person name="William W."/>
        </authorList>
    </citation>
    <scope>NUCLEOTIDE SEQUENCE [LARGE SCALE GENOMIC DNA]</scope>
</reference>
<keyword evidence="8" id="KW-0472">Membrane</keyword>
<comment type="caution">
    <text evidence="12">The sequence shown here is derived from an EMBL/GenBank/DDBJ whole genome shotgun (WGS) entry which is preliminary data.</text>
</comment>